<proteinExistence type="predicted"/>
<dbReference type="InterPro" id="IPR013783">
    <property type="entry name" value="Ig-like_fold"/>
</dbReference>
<keyword evidence="1" id="KW-0812">Transmembrane</keyword>
<keyword evidence="1" id="KW-1133">Transmembrane helix</keyword>
<dbReference type="Proteomes" id="UP000113346">
    <property type="component" value="Segment"/>
</dbReference>
<evidence type="ECO:0000313" key="3">
    <source>
        <dbReference type="Proteomes" id="UP000113346"/>
    </source>
</evidence>
<accession>G8XTP6</accession>
<evidence type="ECO:0000313" key="2">
    <source>
        <dbReference type="EMBL" id="AEV80538.1"/>
    </source>
</evidence>
<dbReference type="Gene3D" id="2.60.40.10">
    <property type="entry name" value="Immunoglobulins"/>
    <property type="match status" value="1"/>
</dbReference>
<dbReference type="InterPro" id="IPR036179">
    <property type="entry name" value="Ig-like_dom_sf"/>
</dbReference>
<dbReference type="SUPFAM" id="SSF48726">
    <property type="entry name" value="Immunoglobulin"/>
    <property type="match status" value="1"/>
</dbReference>
<organism evidence="2 3">
    <name type="scientific">Simian cytomegalovirus (strain Colburn)</name>
    <dbReference type="NCBI Taxonomy" id="50292"/>
    <lineage>
        <taxon>Viruses</taxon>
        <taxon>Duplodnaviria</taxon>
        <taxon>Heunggongvirae</taxon>
        <taxon>Peploviricota</taxon>
        <taxon>Herviviricetes</taxon>
        <taxon>Herpesvirales</taxon>
        <taxon>Orthoherpesviridae</taxon>
        <taxon>Betaherpesvirinae</taxon>
        <taxon>Cytomegalovirus</taxon>
        <taxon>Cytomegalovirus cercopithecinebeta5</taxon>
    </lineage>
</organism>
<organismHost>
    <name type="scientific">Macaca</name>
    <name type="common">macaques</name>
    <dbReference type="NCBI Taxonomy" id="9539"/>
</organismHost>
<protein>
    <submittedName>
        <fullName evidence="2">Membrane protein RL11A</fullName>
    </submittedName>
</protein>
<evidence type="ECO:0000256" key="1">
    <source>
        <dbReference type="SAM" id="Phobius"/>
    </source>
</evidence>
<reference evidence="2" key="1">
    <citation type="submission" date="2011-12" db="EMBL/GenBank/DDBJ databases">
        <title>Comparative genomics of primate cytomegaloviruses.</title>
        <authorList>
            <person name="Davison A.J."/>
            <person name="Holton M."/>
            <person name="Dolan A."/>
            <person name="Dargan D.J."/>
            <person name="Gatherer D."/>
            <person name="Hayward G.S."/>
        </authorList>
    </citation>
    <scope>NUCLEOTIDE SEQUENCE [LARGE SCALE GENOMIC DNA]</scope>
    <source>
        <strain evidence="2">Colburn</strain>
    </source>
</reference>
<name>G8XTP6_SCMVC</name>
<dbReference type="EMBL" id="FJ483969">
    <property type="protein sequence ID" value="AEV80538.1"/>
    <property type="molecule type" value="Genomic_DNA"/>
</dbReference>
<gene>
    <name evidence="2" type="primary">RL11A</name>
</gene>
<keyword evidence="1" id="KW-0472">Membrane</keyword>
<sequence length="255" mass="28573">MCSGVFHYLTVFTGIVLTAVSGNSGKNNNVTLVEVGIGQNVTLNYTRPSSHDVSWIYTNRTIGNNHHFKRYSVCSFTSGYKRMENRNLMCINCTNHSLTLCNIRPQDAGLYVLRDYTNHSDLFMYNVTVNCTIPHTQSTTKKTTTVSALVSRIQTASMSHVQPKPVKGNWETWLIHISFASAALTCFAMAVILSGCVCARSLRAWANNYSQLKEPNEKEEYCDVIKVTEEKKVPIDMLESSVVDAKQPATLWLTK</sequence>
<feature type="transmembrane region" description="Helical" evidence="1">
    <location>
        <begin position="173"/>
        <end position="193"/>
    </location>
</feature>